<gene>
    <name evidence="8" type="ORF">GSLYS_00013401001</name>
</gene>
<evidence type="ECO:0000256" key="5">
    <source>
        <dbReference type="PIRSR" id="PIRSR000097-2"/>
    </source>
</evidence>
<dbReference type="InterPro" id="IPR036812">
    <property type="entry name" value="NAD(P)_OxRdtase_dom_sf"/>
</dbReference>
<feature type="binding site" evidence="5">
    <location>
        <position position="119"/>
    </location>
    <ligand>
        <name>substrate</name>
    </ligand>
</feature>
<name>A0AAV2I4N7_LYMST</name>
<dbReference type="PRINTS" id="PR00069">
    <property type="entry name" value="ALDKETRDTASE"/>
</dbReference>
<comment type="similarity">
    <text evidence="1">Belongs to the aldo/keto reductase family.</text>
</comment>
<dbReference type="FunFam" id="3.20.20.100:FF:000002">
    <property type="entry name" value="2,5-diketo-D-gluconic acid reductase A"/>
    <property type="match status" value="1"/>
</dbReference>
<keyword evidence="9" id="KW-1185">Reference proteome</keyword>
<dbReference type="InterPro" id="IPR023210">
    <property type="entry name" value="NADP_OxRdtase_dom"/>
</dbReference>
<evidence type="ECO:0000256" key="1">
    <source>
        <dbReference type="ARBA" id="ARBA00007905"/>
    </source>
</evidence>
<evidence type="ECO:0000256" key="6">
    <source>
        <dbReference type="PIRSR" id="PIRSR000097-3"/>
    </source>
</evidence>
<evidence type="ECO:0000313" key="8">
    <source>
        <dbReference type="EMBL" id="CAL1539668.1"/>
    </source>
</evidence>
<dbReference type="Gene3D" id="3.20.20.100">
    <property type="entry name" value="NADP-dependent oxidoreductase domain"/>
    <property type="match status" value="1"/>
</dbReference>
<dbReference type="PANTHER" id="PTHR43827:SF3">
    <property type="entry name" value="NADP-DEPENDENT OXIDOREDUCTASE DOMAIN-CONTAINING PROTEIN"/>
    <property type="match status" value="1"/>
</dbReference>
<evidence type="ECO:0000256" key="2">
    <source>
        <dbReference type="ARBA" id="ARBA00022857"/>
    </source>
</evidence>
<protein>
    <recommendedName>
        <fullName evidence="7">NADP-dependent oxidoreductase domain-containing protein</fullName>
    </recommendedName>
</protein>
<sequence>MNMSLSDVTRTVQLISGHLMPIIGLGTYKMHGYEVLYRSVDAALVEGYRSFDTAAVYRNEADLGKVFKELLPKYNLRRKDIFIITKLGPGDHGKGKAMAACLASLERLDCLYLDLYLIHWPGAQTLLQDDHRQKQLRKESWLDMEEAQRQGKIRSLGVSNYMPRHIEELISYSNVRPSVLQIEYHPHLIQNEVKEVCDKYGIHLQAYSSLGTSSHHNKLLINPTIVEIARQLKKSPAQILLRWAIQQGVGIIPKSVNPVHIKENMDIFSFSIPSDQMLKIANLDNQTHYCWNPASII</sequence>
<evidence type="ECO:0000259" key="7">
    <source>
        <dbReference type="Pfam" id="PF00248"/>
    </source>
</evidence>
<keyword evidence="3" id="KW-0560">Oxidoreductase</keyword>
<evidence type="ECO:0000256" key="3">
    <source>
        <dbReference type="ARBA" id="ARBA00023002"/>
    </source>
</evidence>
<dbReference type="EMBL" id="CAXITT010000349">
    <property type="protein sequence ID" value="CAL1539668.1"/>
    <property type="molecule type" value="Genomic_DNA"/>
</dbReference>
<reference evidence="8 9" key="1">
    <citation type="submission" date="2024-04" db="EMBL/GenBank/DDBJ databases">
        <authorList>
            <consortium name="Genoscope - CEA"/>
            <person name="William W."/>
        </authorList>
    </citation>
    <scope>NUCLEOTIDE SEQUENCE [LARGE SCALE GENOMIC DNA]</scope>
</reference>
<dbReference type="PROSITE" id="PS00062">
    <property type="entry name" value="ALDOKETO_REDUCTASE_2"/>
    <property type="match status" value="1"/>
</dbReference>
<proteinExistence type="inferred from homology"/>
<comment type="caution">
    <text evidence="8">The sequence shown here is derived from an EMBL/GenBank/DDBJ whole genome shotgun (WGS) entry which is preliminary data.</text>
</comment>
<accession>A0AAV2I4N7</accession>
<dbReference type="InterPro" id="IPR020471">
    <property type="entry name" value="AKR"/>
</dbReference>
<dbReference type="GO" id="GO:0016616">
    <property type="term" value="F:oxidoreductase activity, acting on the CH-OH group of donors, NAD or NADP as acceptor"/>
    <property type="evidence" value="ECO:0007669"/>
    <property type="project" value="UniProtKB-ARBA"/>
</dbReference>
<evidence type="ECO:0000256" key="4">
    <source>
        <dbReference type="PIRSR" id="PIRSR000097-1"/>
    </source>
</evidence>
<dbReference type="PROSITE" id="PS00798">
    <property type="entry name" value="ALDOKETO_REDUCTASE_1"/>
    <property type="match status" value="1"/>
</dbReference>
<dbReference type="Proteomes" id="UP001497497">
    <property type="component" value="Unassembled WGS sequence"/>
</dbReference>
<dbReference type="Pfam" id="PF00248">
    <property type="entry name" value="Aldo_ket_red"/>
    <property type="match status" value="1"/>
</dbReference>
<dbReference type="SUPFAM" id="SSF51430">
    <property type="entry name" value="NAD(P)-linked oxidoreductase"/>
    <property type="match status" value="1"/>
</dbReference>
<dbReference type="PANTHER" id="PTHR43827">
    <property type="entry name" value="2,5-DIKETO-D-GLUCONIC ACID REDUCTASE"/>
    <property type="match status" value="1"/>
</dbReference>
<dbReference type="CDD" id="cd19136">
    <property type="entry name" value="AKR_DrGR-like"/>
    <property type="match status" value="1"/>
</dbReference>
<dbReference type="PIRSF" id="PIRSF000097">
    <property type="entry name" value="AKR"/>
    <property type="match status" value="1"/>
</dbReference>
<dbReference type="InterPro" id="IPR018170">
    <property type="entry name" value="Aldo/ket_reductase_CS"/>
</dbReference>
<feature type="active site" description="Proton donor" evidence="4">
    <location>
        <position position="57"/>
    </location>
</feature>
<feature type="site" description="Lowers pKa of active site Tyr" evidence="6">
    <location>
        <position position="86"/>
    </location>
</feature>
<keyword evidence="2" id="KW-0521">NADP</keyword>
<evidence type="ECO:0000313" key="9">
    <source>
        <dbReference type="Proteomes" id="UP001497497"/>
    </source>
</evidence>
<organism evidence="8 9">
    <name type="scientific">Lymnaea stagnalis</name>
    <name type="common">Great pond snail</name>
    <name type="synonym">Helix stagnalis</name>
    <dbReference type="NCBI Taxonomy" id="6523"/>
    <lineage>
        <taxon>Eukaryota</taxon>
        <taxon>Metazoa</taxon>
        <taxon>Spiralia</taxon>
        <taxon>Lophotrochozoa</taxon>
        <taxon>Mollusca</taxon>
        <taxon>Gastropoda</taxon>
        <taxon>Heterobranchia</taxon>
        <taxon>Euthyneura</taxon>
        <taxon>Panpulmonata</taxon>
        <taxon>Hygrophila</taxon>
        <taxon>Lymnaeoidea</taxon>
        <taxon>Lymnaeidae</taxon>
        <taxon>Lymnaea</taxon>
    </lineage>
</organism>
<dbReference type="AlphaFoldDB" id="A0AAV2I4N7"/>
<feature type="domain" description="NADP-dependent oxidoreductase" evidence="7">
    <location>
        <begin position="23"/>
        <end position="283"/>
    </location>
</feature>